<comment type="caution">
    <text evidence="5">The sequence shown here is derived from an EMBL/GenBank/DDBJ whole genome shotgun (WGS) entry which is preliminary data.</text>
</comment>
<dbReference type="Proteomes" id="UP000429523">
    <property type="component" value="Unassembled WGS sequence"/>
</dbReference>
<evidence type="ECO:0000313" key="6">
    <source>
        <dbReference type="Proteomes" id="UP000429523"/>
    </source>
</evidence>
<dbReference type="AlphaFoldDB" id="A0A6A4ANU0"/>
<proteinExistence type="predicted"/>
<dbReference type="Proteomes" id="UP000437068">
    <property type="component" value="Unassembled WGS sequence"/>
</dbReference>
<evidence type="ECO:0000313" key="2">
    <source>
        <dbReference type="EMBL" id="KAE8918223.1"/>
    </source>
</evidence>
<feature type="signal peptide" evidence="1">
    <location>
        <begin position="1"/>
        <end position="17"/>
    </location>
</feature>
<reference evidence="6 7" key="1">
    <citation type="submission" date="2018-08" db="EMBL/GenBank/DDBJ databases">
        <title>Genomic investigation of the strawberry pathogen Phytophthora fragariae indicates pathogenicity is determined by transcriptional variation in three key races.</title>
        <authorList>
            <person name="Adams T.M."/>
            <person name="Armitage A.D."/>
            <person name="Sobczyk M.K."/>
            <person name="Bates H.J."/>
            <person name="Dunwell J.M."/>
            <person name="Nellist C.F."/>
            <person name="Harrison R.J."/>
        </authorList>
    </citation>
    <scope>NUCLEOTIDE SEQUENCE [LARGE SCALE GENOMIC DNA]</scope>
    <source>
        <strain evidence="5 7">A4</strain>
        <strain evidence="4 8">NOV-71</strain>
        <strain evidence="2 6">NOV-9</strain>
        <strain evidence="3 9">ONT-3</strain>
    </source>
</reference>
<evidence type="ECO:0000256" key="1">
    <source>
        <dbReference type="SAM" id="SignalP"/>
    </source>
</evidence>
<dbReference type="EMBL" id="QXFX01012274">
    <property type="protein sequence ID" value="KAE9047651.1"/>
    <property type="molecule type" value="Genomic_DNA"/>
</dbReference>
<dbReference type="EMBL" id="QXFZ01008971">
    <property type="protein sequence ID" value="KAE9055144.1"/>
    <property type="molecule type" value="Genomic_DNA"/>
</dbReference>
<evidence type="ECO:0000313" key="7">
    <source>
        <dbReference type="Proteomes" id="UP000437068"/>
    </source>
</evidence>
<protein>
    <submittedName>
        <fullName evidence="5">Uncharacterized protein</fullName>
    </submittedName>
</protein>
<gene>
    <name evidence="5" type="ORF">PF001_g32751</name>
    <name evidence="4" type="ORF">PF007_g32408</name>
    <name evidence="2" type="ORF">PF009_g31460</name>
    <name evidence="3" type="ORF">PF010_g33219</name>
</gene>
<dbReference type="EMBL" id="QXGE01009840">
    <property type="protein sequence ID" value="KAE9260316.1"/>
    <property type="molecule type" value="Genomic_DNA"/>
</dbReference>
<evidence type="ECO:0000313" key="9">
    <source>
        <dbReference type="Proteomes" id="UP000488956"/>
    </source>
</evidence>
<evidence type="ECO:0000313" key="3">
    <source>
        <dbReference type="EMBL" id="KAE9047651.1"/>
    </source>
</evidence>
<evidence type="ECO:0000313" key="4">
    <source>
        <dbReference type="EMBL" id="KAE9055144.1"/>
    </source>
</evidence>
<dbReference type="Proteomes" id="UP000488956">
    <property type="component" value="Unassembled WGS sequence"/>
</dbReference>
<keyword evidence="1" id="KW-0732">Signal</keyword>
<organism evidence="5 7">
    <name type="scientific">Phytophthora fragariae</name>
    <dbReference type="NCBI Taxonomy" id="53985"/>
    <lineage>
        <taxon>Eukaryota</taxon>
        <taxon>Sar</taxon>
        <taxon>Stramenopiles</taxon>
        <taxon>Oomycota</taxon>
        <taxon>Peronosporomycetes</taxon>
        <taxon>Peronosporales</taxon>
        <taxon>Peronosporaceae</taxon>
        <taxon>Phytophthora</taxon>
    </lineage>
</organism>
<feature type="chain" id="PRO_5036167013" evidence="1">
    <location>
        <begin position="18"/>
        <end position="61"/>
    </location>
</feature>
<evidence type="ECO:0000313" key="8">
    <source>
        <dbReference type="Proteomes" id="UP000441208"/>
    </source>
</evidence>
<sequence>MCFALNVCLHVAVSVSSELRQLTSWVTPYPKKVCVLTSATHMPLSIIQLPLQSSSYKVSWG</sequence>
<name>A0A6A4ANU0_9STRA</name>
<dbReference type="EMBL" id="QXGF01005985">
    <property type="protein sequence ID" value="KAE8918223.1"/>
    <property type="molecule type" value="Genomic_DNA"/>
</dbReference>
<evidence type="ECO:0000313" key="5">
    <source>
        <dbReference type="EMBL" id="KAE9260316.1"/>
    </source>
</evidence>
<dbReference type="Proteomes" id="UP000441208">
    <property type="component" value="Unassembled WGS sequence"/>
</dbReference>
<accession>A0A6A4ANU0</accession>